<protein>
    <submittedName>
        <fullName evidence="2">Uncharacterized protein</fullName>
    </submittedName>
</protein>
<gene>
    <name evidence="2" type="ORF">PV517_16065</name>
</gene>
<comment type="caution">
    <text evidence="2">The sequence shown here is derived from an EMBL/GenBank/DDBJ whole genome shotgun (WGS) entry which is preliminary data.</text>
</comment>
<reference evidence="2 3" key="1">
    <citation type="journal article" date="2023" name="Microb. Genom.">
        <title>Mesoterricola silvestris gen. nov., sp. nov., Mesoterricola sediminis sp. nov., Geothrix oryzae sp. nov., Geothrix edaphica sp. nov., Geothrix rubra sp. nov., and Geothrix limicola sp. nov., six novel members of Acidobacteriota isolated from soils.</title>
        <authorList>
            <person name="Weisberg A.J."/>
            <person name="Pearce E."/>
            <person name="Kramer C.G."/>
            <person name="Chang J.H."/>
            <person name="Clarke C.R."/>
        </authorList>
    </citation>
    <scope>NUCLEOTIDE SEQUENCE [LARGE SCALE GENOMIC DNA]</scope>
    <source>
        <strain evidence="2 3">NRRL_B-2795</strain>
    </source>
</reference>
<keyword evidence="3" id="KW-1185">Reference proteome</keyword>
<evidence type="ECO:0000256" key="1">
    <source>
        <dbReference type="SAM" id="Phobius"/>
    </source>
</evidence>
<organism evidence="2 3">
    <name type="scientific">Streptomyces griseiscabiei</name>
    <dbReference type="NCBI Taxonomy" id="2993540"/>
    <lineage>
        <taxon>Bacteria</taxon>
        <taxon>Bacillati</taxon>
        <taxon>Actinomycetota</taxon>
        <taxon>Actinomycetes</taxon>
        <taxon>Kitasatosporales</taxon>
        <taxon>Streptomycetaceae</taxon>
        <taxon>Streptomyces</taxon>
    </lineage>
</organism>
<keyword evidence="1" id="KW-1133">Transmembrane helix</keyword>
<proteinExistence type="predicted"/>
<feature type="transmembrane region" description="Helical" evidence="1">
    <location>
        <begin position="90"/>
        <end position="112"/>
    </location>
</feature>
<keyword evidence="1" id="KW-0812">Transmembrane</keyword>
<dbReference type="EMBL" id="JARAVY010000005">
    <property type="protein sequence ID" value="MDX2910216.1"/>
    <property type="molecule type" value="Genomic_DNA"/>
</dbReference>
<name>A0ABU4L3Q3_9ACTN</name>
<keyword evidence="1" id="KW-0472">Membrane</keyword>
<evidence type="ECO:0000313" key="3">
    <source>
        <dbReference type="Proteomes" id="UP001271723"/>
    </source>
</evidence>
<accession>A0ABU4L3Q3</accession>
<dbReference type="Proteomes" id="UP001271723">
    <property type="component" value="Unassembled WGS sequence"/>
</dbReference>
<dbReference type="RefSeq" id="WP_086759751.1">
    <property type="nucleotide sequence ID" value="NZ_JAGJBZ010000001.1"/>
</dbReference>
<sequence>MDASEEAARGLTDIEALLYREGHLHAAQQRVAAFVAREPGLTPEQRNDIERWYLDEQTYVARMVTDHITDSVAAAHAQHRVRLGRWLRGTMIAMTLITVAMAGLCVVIVASVH</sequence>
<evidence type="ECO:0000313" key="2">
    <source>
        <dbReference type="EMBL" id="MDX2910216.1"/>
    </source>
</evidence>